<sequence length="113" mass="12489">MADCLFCNIAQGKMQVDKLYEDDLVFSIRDIHPRAPVHVMVIPKQHIPTAMELTDEHGPLLGRLFAAAAQVARQEGLQERGYRLAFNVGEHAGMTISHLHLHMVGGRPLGPEG</sequence>
<dbReference type="EMBL" id="LAZR01032915">
    <property type="protein sequence ID" value="KKL49563.1"/>
    <property type="molecule type" value="Genomic_DNA"/>
</dbReference>
<dbReference type="GO" id="GO:0003824">
    <property type="term" value="F:catalytic activity"/>
    <property type="evidence" value="ECO:0007669"/>
    <property type="project" value="InterPro"/>
</dbReference>
<dbReference type="Pfam" id="PF11969">
    <property type="entry name" value="DcpS_C"/>
    <property type="match status" value="1"/>
</dbReference>
<gene>
    <name evidence="2" type="ORF">LCGC14_2314280</name>
</gene>
<dbReference type="SUPFAM" id="SSF54197">
    <property type="entry name" value="HIT-like"/>
    <property type="match status" value="1"/>
</dbReference>
<dbReference type="CDD" id="cd01276">
    <property type="entry name" value="PKCI_related"/>
    <property type="match status" value="1"/>
</dbReference>
<proteinExistence type="predicted"/>
<dbReference type="PANTHER" id="PTHR23089">
    <property type="entry name" value="HISTIDINE TRIAD HIT PROTEIN"/>
    <property type="match status" value="1"/>
</dbReference>
<feature type="domain" description="HIT" evidence="1">
    <location>
        <begin position="5"/>
        <end position="113"/>
    </location>
</feature>
<evidence type="ECO:0000259" key="1">
    <source>
        <dbReference type="PROSITE" id="PS51084"/>
    </source>
</evidence>
<evidence type="ECO:0000313" key="2">
    <source>
        <dbReference type="EMBL" id="KKL49563.1"/>
    </source>
</evidence>
<protein>
    <recommendedName>
        <fullName evidence="1">HIT domain-containing protein</fullName>
    </recommendedName>
</protein>
<organism evidence="2">
    <name type="scientific">marine sediment metagenome</name>
    <dbReference type="NCBI Taxonomy" id="412755"/>
    <lineage>
        <taxon>unclassified sequences</taxon>
        <taxon>metagenomes</taxon>
        <taxon>ecological metagenomes</taxon>
    </lineage>
</organism>
<dbReference type="PROSITE" id="PS51084">
    <property type="entry name" value="HIT_2"/>
    <property type="match status" value="1"/>
</dbReference>
<dbReference type="InterPro" id="IPR011146">
    <property type="entry name" value="HIT-like"/>
</dbReference>
<dbReference type="PRINTS" id="PR00332">
    <property type="entry name" value="HISTRIAD"/>
</dbReference>
<dbReference type="AlphaFoldDB" id="A0A0F9CJQ8"/>
<name>A0A0F9CJQ8_9ZZZZ</name>
<dbReference type="InterPro" id="IPR036265">
    <property type="entry name" value="HIT-like_sf"/>
</dbReference>
<comment type="caution">
    <text evidence="2">The sequence shown here is derived from an EMBL/GenBank/DDBJ whole genome shotgun (WGS) entry which is preliminary data.</text>
</comment>
<dbReference type="Gene3D" id="3.30.428.10">
    <property type="entry name" value="HIT-like"/>
    <property type="match status" value="1"/>
</dbReference>
<dbReference type="InterPro" id="IPR001310">
    <property type="entry name" value="Histidine_triad_HIT"/>
</dbReference>
<reference evidence="2" key="1">
    <citation type="journal article" date="2015" name="Nature">
        <title>Complex archaea that bridge the gap between prokaryotes and eukaryotes.</title>
        <authorList>
            <person name="Spang A."/>
            <person name="Saw J.H."/>
            <person name="Jorgensen S.L."/>
            <person name="Zaremba-Niedzwiedzka K."/>
            <person name="Martijn J."/>
            <person name="Lind A.E."/>
            <person name="van Eijk R."/>
            <person name="Schleper C."/>
            <person name="Guy L."/>
            <person name="Ettema T.J."/>
        </authorList>
    </citation>
    <scope>NUCLEOTIDE SEQUENCE</scope>
</reference>
<accession>A0A0F9CJQ8</accession>